<feature type="signal peptide" evidence="2">
    <location>
        <begin position="1"/>
        <end position="21"/>
    </location>
</feature>
<feature type="chain" id="PRO_5020703532" evidence="2">
    <location>
        <begin position="22"/>
        <end position="179"/>
    </location>
</feature>
<name>A0A4V2YSP5_9ACTN</name>
<dbReference type="EMBL" id="SMKY01000229">
    <property type="protein sequence ID" value="TDD70827.1"/>
    <property type="molecule type" value="Genomic_DNA"/>
</dbReference>
<keyword evidence="2" id="KW-0732">Signal</keyword>
<evidence type="ECO:0000313" key="3">
    <source>
        <dbReference type="EMBL" id="TDD70827.1"/>
    </source>
</evidence>
<dbReference type="OrthoDB" id="7949713at2"/>
<organism evidence="3 4">
    <name type="scientific">Actinomadura darangshiensis</name>
    <dbReference type="NCBI Taxonomy" id="705336"/>
    <lineage>
        <taxon>Bacteria</taxon>
        <taxon>Bacillati</taxon>
        <taxon>Actinomycetota</taxon>
        <taxon>Actinomycetes</taxon>
        <taxon>Streptosporangiales</taxon>
        <taxon>Thermomonosporaceae</taxon>
        <taxon>Actinomadura</taxon>
    </lineage>
</organism>
<dbReference type="PROSITE" id="PS51257">
    <property type="entry name" value="PROKAR_LIPOPROTEIN"/>
    <property type="match status" value="1"/>
</dbReference>
<dbReference type="AlphaFoldDB" id="A0A4V2YSP5"/>
<dbReference type="RefSeq" id="WP_132202139.1">
    <property type="nucleotide sequence ID" value="NZ_SMKY01000229.1"/>
</dbReference>
<comment type="caution">
    <text evidence="3">The sequence shown here is derived from an EMBL/GenBank/DDBJ whole genome shotgun (WGS) entry which is preliminary data.</text>
</comment>
<dbReference type="Proteomes" id="UP000295578">
    <property type="component" value="Unassembled WGS sequence"/>
</dbReference>
<protein>
    <submittedName>
        <fullName evidence="3">Uncharacterized protein</fullName>
    </submittedName>
</protein>
<accession>A0A4V2YSP5</accession>
<evidence type="ECO:0000256" key="2">
    <source>
        <dbReference type="SAM" id="SignalP"/>
    </source>
</evidence>
<reference evidence="3 4" key="1">
    <citation type="submission" date="2019-03" db="EMBL/GenBank/DDBJ databases">
        <title>Draft genome sequences of novel Actinobacteria.</title>
        <authorList>
            <person name="Sahin N."/>
            <person name="Ay H."/>
            <person name="Saygin H."/>
        </authorList>
    </citation>
    <scope>NUCLEOTIDE SEQUENCE [LARGE SCALE GENOMIC DNA]</scope>
    <source>
        <strain evidence="3 4">DSM 45941</strain>
    </source>
</reference>
<feature type="region of interest" description="Disordered" evidence="1">
    <location>
        <begin position="124"/>
        <end position="152"/>
    </location>
</feature>
<evidence type="ECO:0000313" key="4">
    <source>
        <dbReference type="Proteomes" id="UP000295578"/>
    </source>
</evidence>
<sequence length="179" mass="18461">MRRQTLAALALVPALALGLQACGGDGGGAGSGATAKAASDDQKMREFAKCMRENGVDMPDPKDGRVEIRASAGAGKGAGPENGGKVEAAQKKCRHLMPNGGKPRKPKPEELAQMRAFSKCMRDHGISEFPDPQPDGGVKITNKGGSDMDPESQVFQKAQKACDKLAAPGGGMASTTRVG</sequence>
<proteinExistence type="predicted"/>
<keyword evidence="4" id="KW-1185">Reference proteome</keyword>
<gene>
    <name evidence="3" type="ORF">E1293_34425</name>
</gene>
<evidence type="ECO:0000256" key="1">
    <source>
        <dbReference type="SAM" id="MobiDB-lite"/>
    </source>
</evidence>